<reference evidence="1" key="1">
    <citation type="submission" date="2020-01" db="EMBL/GenBank/DDBJ databases">
        <authorList>
            <person name="Meier V. D."/>
            <person name="Meier V D."/>
        </authorList>
    </citation>
    <scope>NUCLEOTIDE SEQUENCE</scope>
    <source>
        <strain evidence="1">HLG_WM_MAG_07</strain>
    </source>
</reference>
<dbReference type="InterPro" id="IPR015942">
    <property type="entry name" value="Asp/Glu/hydantoin_racemase"/>
</dbReference>
<gene>
    <name evidence="1" type="ORF">HELGO_WM8888</name>
</gene>
<evidence type="ECO:0008006" key="2">
    <source>
        <dbReference type="Google" id="ProtNLM"/>
    </source>
</evidence>
<dbReference type="SUPFAM" id="SSF53681">
    <property type="entry name" value="Aspartate/glutamate racemase"/>
    <property type="match status" value="2"/>
</dbReference>
<sequence>MSIGLLGLGSYSTLFYLERLNALYNQRNGGYSTCPLVMMNVDFDSINPYLPDNFAKLEQPLAIHLGALQYMGVSAMVVPNITLHEAIERLPSHQTSPYPLVHPVNVTLEALQADQHTEAYIFGSRYSMQADYLRNRFQEGGVSLYQPEEEAKAFLDGFRQIIYQGEQTEQDIKHYQYLIERHSEERPVVIACTELSVPLEPEKGRVYDMVGEQIVKALQFV</sequence>
<dbReference type="AlphaFoldDB" id="A0A6S6UGD6"/>
<accession>A0A6S6UGD6</accession>
<name>A0A6S6UGD6_9GAMM</name>
<dbReference type="InterPro" id="IPR001920">
    <property type="entry name" value="Asp/Glu_race"/>
</dbReference>
<proteinExistence type="predicted"/>
<organism evidence="1">
    <name type="scientific">uncultured Thiotrichaceae bacterium</name>
    <dbReference type="NCBI Taxonomy" id="298394"/>
    <lineage>
        <taxon>Bacteria</taxon>
        <taxon>Pseudomonadati</taxon>
        <taxon>Pseudomonadota</taxon>
        <taxon>Gammaproteobacteria</taxon>
        <taxon>Thiotrichales</taxon>
        <taxon>Thiotrichaceae</taxon>
        <taxon>environmental samples</taxon>
    </lineage>
</organism>
<dbReference type="Pfam" id="PF01177">
    <property type="entry name" value="Asp_Glu_race"/>
    <property type="match status" value="1"/>
</dbReference>
<evidence type="ECO:0000313" key="1">
    <source>
        <dbReference type="EMBL" id="CAA6828157.1"/>
    </source>
</evidence>
<dbReference type="Gene3D" id="3.40.50.1860">
    <property type="match status" value="2"/>
</dbReference>
<dbReference type="GO" id="GO:0047661">
    <property type="term" value="F:amino-acid racemase activity"/>
    <property type="evidence" value="ECO:0007669"/>
    <property type="project" value="InterPro"/>
</dbReference>
<protein>
    <recommendedName>
        <fullName evidence="2">Aspartate racemase</fullName>
    </recommendedName>
</protein>
<dbReference type="EMBL" id="CACVAY010000146">
    <property type="protein sequence ID" value="CAA6828157.1"/>
    <property type="molecule type" value="Genomic_DNA"/>
</dbReference>